<dbReference type="CDD" id="cd02883">
    <property type="entry name" value="NUDIX_Hydrolase"/>
    <property type="match status" value="1"/>
</dbReference>
<dbReference type="SUPFAM" id="SSF55811">
    <property type="entry name" value="Nudix"/>
    <property type="match status" value="1"/>
</dbReference>
<protein>
    <submittedName>
        <fullName evidence="5">NUDIX hydrolase</fullName>
    </submittedName>
</protein>
<evidence type="ECO:0000313" key="5">
    <source>
        <dbReference type="EMBL" id="TNJ36186.1"/>
    </source>
</evidence>
<feature type="domain" description="Nudix hydrolase" evidence="4">
    <location>
        <begin position="36"/>
        <end position="166"/>
    </location>
</feature>
<evidence type="ECO:0000256" key="3">
    <source>
        <dbReference type="ARBA" id="ARBA00022842"/>
    </source>
</evidence>
<dbReference type="PROSITE" id="PS51462">
    <property type="entry name" value="NUDIX"/>
    <property type="match status" value="1"/>
</dbReference>
<organism evidence="5 6">
    <name type="scientific">Prosthecochloris vibrioformis</name>
    <name type="common">Chlorobium vibrioforme</name>
    <dbReference type="NCBI Taxonomy" id="1098"/>
    <lineage>
        <taxon>Bacteria</taxon>
        <taxon>Pseudomonadati</taxon>
        <taxon>Chlorobiota</taxon>
        <taxon>Chlorobiia</taxon>
        <taxon>Chlorobiales</taxon>
        <taxon>Chlorobiaceae</taxon>
        <taxon>Prosthecochloris</taxon>
    </lineage>
</organism>
<evidence type="ECO:0000259" key="4">
    <source>
        <dbReference type="PROSITE" id="PS51462"/>
    </source>
</evidence>
<dbReference type="GO" id="GO:0016787">
    <property type="term" value="F:hydrolase activity"/>
    <property type="evidence" value="ECO:0007669"/>
    <property type="project" value="UniProtKB-KW"/>
</dbReference>
<dbReference type="Gene3D" id="3.90.79.10">
    <property type="entry name" value="Nucleoside Triphosphate Pyrophosphohydrolase"/>
    <property type="match status" value="1"/>
</dbReference>
<dbReference type="Pfam" id="PF14803">
    <property type="entry name" value="Zn_ribbon_Nudix"/>
    <property type="match status" value="1"/>
</dbReference>
<accession>A0A5C4RY14</accession>
<dbReference type="InterPro" id="IPR029401">
    <property type="entry name" value="Nudix_N"/>
</dbReference>
<dbReference type="Proteomes" id="UP000309544">
    <property type="component" value="Unassembled WGS sequence"/>
</dbReference>
<evidence type="ECO:0000313" key="6">
    <source>
        <dbReference type="Proteomes" id="UP000309544"/>
    </source>
</evidence>
<dbReference type="RefSeq" id="WP_068867503.1">
    <property type="nucleotide sequence ID" value="NZ_VDCI01000007.1"/>
</dbReference>
<dbReference type="PANTHER" id="PTHR43222:SF2">
    <property type="entry name" value="NUDIX HYDROLASE 23, CHLOROPLASTIC"/>
    <property type="match status" value="1"/>
</dbReference>
<comment type="caution">
    <text evidence="5">The sequence shown here is derived from an EMBL/GenBank/DDBJ whole genome shotgun (WGS) entry which is preliminary data.</text>
</comment>
<name>A0A5C4RY14_PROVB</name>
<dbReference type="InterPro" id="IPR020476">
    <property type="entry name" value="Nudix_hydrolase"/>
</dbReference>
<sequence>MHTFTFCPKCGTPLQEAVIENRDRQQCPACSWIHYRNPLPVTIAFARNQDDELLVIRRAHPPAENEWALPGGFLETGETPEEGCLRELLEETSLKGRVEGLIGAYHRENEMYGSLLVIAYKIIVHTPEIRINHEVHEAGFYHPDALPDIRIPLHNQIISDAASLVSPGSLR</sequence>
<evidence type="ECO:0000256" key="2">
    <source>
        <dbReference type="ARBA" id="ARBA00022801"/>
    </source>
</evidence>
<dbReference type="PRINTS" id="PR00502">
    <property type="entry name" value="NUDIXFAMILY"/>
</dbReference>
<keyword evidence="3" id="KW-0460">Magnesium</keyword>
<dbReference type="EMBL" id="VDCI01000007">
    <property type="protein sequence ID" value="TNJ36186.1"/>
    <property type="molecule type" value="Genomic_DNA"/>
</dbReference>
<comment type="cofactor">
    <cofactor evidence="1">
        <name>Mg(2+)</name>
        <dbReference type="ChEBI" id="CHEBI:18420"/>
    </cofactor>
</comment>
<dbReference type="InterPro" id="IPR000086">
    <property type="entry name" value="NUDIX_hydrolase_dom"/>
</dbReference>
<gene>
    <name evidence="5" type="ORF">FGF68_08045</name>
</gene>
<dbReference type="AlphaFoldDB" id="A0A5C4RY14"/>
<proteinExistence type="predicted"/>
<dbReference type="Pfam" id="PF00293">
    <property type="entry name" value="NUDIX"/>
    <property type="match status" value="1"/>
</dbReference>
<dbReference type="Gene3D" id="2.20.70.10">
    <property type="match status" value="1"/>
</dbReference>
<evidence type="ECO:0000256" key="1">
    <source>
        <dbReference type="ARBA" id="ARBA00001946"/>
    </source>
</evidence>
<dbReference type="PANTHER" id="PTHR43222">
    <property type="entry name" value="NUDIX HYDROLASE 23"/>
    <property type="match status" value="1"/>
</dbReference>
<dbReference type="InterPro" id="IPR015797">
    <property type="entry name" value="NUDIX_hydrolase-like_dom_sf"/>
</dbReference>
<keyword evidence="2 5" id="KW-0378">Hydrolase</keyword>
<reference evidence="5 6" key="1">
    <citation type="submission" date="2019-05" db="EMBL/GenBank/DDBJ databases">
        <title>Draft Whole-Genome sequence of the green sulfur bacterium Prosthecochloris vibrioformis DSM 260.</title>
        <authorList>
            <person name="Meyer T.E."/>
            <person name="Kyndt J.A."/>
        </authorList>
    </citation>
    <scope>NUCLEOTIDE SEQUENCE [LARGE SCALE GENOMIC DNA]</scope>
    <source>
        <strain evidence="5 6">DSM 260</strain>
    </source>
</reference>
<keyword evidence="6" id="KW-1185">Reference proteome</keyword>